<evidence type="ECO:0000313" key="2">
    <source>
        <dbReference type="EMBL" id="ABI65879.1"/>
    </source>
</evidence>
<keyword evidence="1" id="KW-0812">Transmembrane</keyword>
<evidence type="ECO:0000313" key="3">
    <source>
        <dbReference type="Proteomes" id="UP000001964"/>
    </source>
</evidence>
<feature type="transmembrane region" description="Helical" evidence="1">
    <location>
        <begin position="90"/>
        <end position="109"/>
    </location>
</feature>
<evidence type="ECO:0000256" key="1">
    <source>
        <dbReference type="SAM" id="Phobius"/>
    </source>
</evidence>
<proteinExistence type="predicted"/>
<dbReference type="HOGENOM" id="CLU_2012517_0_0_5"/>
<feature type="transmembrane region" description="Helical" evidence="1">
    <location>
        <begin position="66"/>
        <end position="84"/>
    </location>
</feature>
<keyword evidence="3" id="KW-1185">Reference proteome</keyword>
<dbReference type="Proteomes" id="UP000001964">
    <property type="component" value="Chromosome"/>
</dbReference>
<organism evidence="2 3">
    <name type="scientific">Maricaulis maris (strain MCS10)</name>
    <name type="common">Caulobacter maris</name>
    <dbReference type="NCBI Taxonomy" id="394221"/>
    <lineage>
        <taxon>Bacteria</taxon>
        <taxon>Pseudomonadati</taxon>
        <taxon>Pseudomonadota</taxon>
        <taxon>Alphaproteobacteria</taxon>
        <taxon>Maricaulales</taxon>
        <taxon>Maricaulaceae</taxon>
        <taxon>Maricaulis</taxon>
    </lineage>
</organism>
<dbReference type="RefSeq" id="WP_011643526.1">
    <property type="nucleotide sequence ID" value="NC_008347.1"/>
</dbReference>
<gene>
    <name evidence="2" type="ordered locus">Mmar10_1587</name>
</gene>
<dbReference type="KEGG" id="mmr:Mmar10_1587"/>
<sequence>MARLSIMDRIGLILAGSALVTVGWVTREGVADIAARMPWHHEIGTTFMAIGVLTLLANVSVRAKSLVIIIITGGWAAAAIWAAITMDDLAILQRGLIGLTGVLAAIFALTSIPKLVTGADAAD</sequence>
<keyword evidence="1" id="KW-1133">Transmembrane helix</keyword>
<feature type="transmembrane region" description="Helical" evidence="1">
    <location>
        <begin position="43"/>
        <end position="59"/>
    </location>
</feature>
<reference evidence="2 3" key="1">
    <citation type="submission" date="2006-08" db="EMBL/GenBank/DDBJ databases">
        <title>Complete sequence of Maricaulis maris MCS10.</title>
        <authorList>
            <consortium name="US DOE Joint Genome Institute"/>
            <person name="Copeland A."/>
            <person name="Lucas S."/>
            <person name="Lapidus A."/>
            <person name="Barry K."/>
            <person name="Detter J.C."/>
            <person name="Glavina del Rio T."/>
            <person name="Hammon N."/>
            <person name="Israni S."/>
            <person name="Dalin E."/>
            <person name="Tice H."/>
            <person name="Pitluck S."/>
            <person name="Saunders E."/>
            <person name="Brettin T."/>
            <person name="Bruce D."/>
            <person name="Han C."/>
            <person name="Tapia R."/>
            <person name="Gilna P."/>
            <person name="Schmutz J."/>
            <person name="Larimer F."/>
            <person name="Land M."/>
            <person name="Hauser L."/>
            <person name="Kyrpides N."/>
            <person name="Mikhailova N."/>
            <person name="Viollier P."/>
            <person name="Stephens C."/>
            <person name="Richardson P."/>
        </authorList>
    </citation>
    <scope>NUCLEOTIDE SEQUENCE [LARGE SCALE GENOMIC DNA]</scope>
    <source>
        <strain evidence="2 3">MCS10</strain>
    </source>
</reference>
<dbReference type="OrthoDB" id="9929470at2"/>
<accession>Q0APA8</accession>
<dbReference type="EMBL" id="CP000449">
    <property type="protein sequence ID" value="ABI65879.1"/>
    <property type="molecule type" value="Genomic_DNA"/>
</dbReference>
<keyword evidence="1" id="KW-0472">Membrane</keyword>
<dbReference type="AlphaFoldDB" id="Q0APA8"/>
<name>Q0APA8_MARMM</name>
<protein>
    <submittedName>
        <fullName evidence="2">Uncharacterized protein</fullName>
    </submittedName>
</protein>